<evidence type="ECO:0000259" key="1">
    <source>
        <dbReference type="Pfam" id="PF13614"/>
    </source>
</evidence>
<organism evidence="2 3">
    <name type="scientific">Pseudanabaena galeata UHCC 0370</name>
    <dbReference type="NCBI Taxonomy" id="3110310"/>
    <lineage>
        <taxon>Bacteria</taxon>
        <taxon>Bacillati</taxon>
        <taxon>Cyanobacteriota</taxon>
        <taxon>Cyanophyceae</taxon>
        <taxon>Pseudanabaenales</taxon>
        <taxon>Pseudanabaenaceae</taxon>
        <taxon>Pseudanabaena</taxon>
    </lineage>
</organism>
<dbReference type="InterPro" id="IPR050678">
    <property type="entry name" value="DNA_Partitioning_ATPase"/>
</dbReference>
<sequence length="264" mass="29228">MTKIIALFNQAGGVGKSTVTQNLGYHLALRGHRVLLVDMDPQASLTIFMGIDITNLQNTIYDALIADEPENESDRVAISIYPEQLHKMSLAPASVALANAEIRLATAIQREFRLKEILEPILDDYDYILIDCPPSLGLLSINCLVAATHMLVPIETQYKALMGTDMLLGTFRTIRRKLNKSLAIAGFLPTRYWSSNSMDRQTLESINSQLSQIGTVFSPLPRATAVSEASQYGKPFLEYIKKKSENHLAVLAVFDEISLAMEAL</sequence>
<dbReference type="PANTHER" id="PTHR13696">
    <property type="entry name" value="P-LOOP CONTAINING NUCLEOSIDE TRIPHOSPHATE HYDROLASE"/>
    <property type="match status" value="1"/>
</dbReference>
<evidence type="ECO:0000313" key="2">
    <source>
        <dbReference type="EMBL" id="MEA5477841.1"/>
    </source>
</evidence>
<proteinExistence type="predicted"/>
<dbReference type="CDD" id="cd02042">
    <property type="entry name" value="ParAB_family"/>
    <property type="match status" value="1"/>
</dbReference>
<accession>A0ABU5THV1</accession>
<dbReference type="EMBL" id="JAYGIE010000040">
    <property type="protein sequence ID" value="MEA5477841.1"/>
    <property type="molecule type" value="Genomic_DNA"/>
</dbReference>
<dbReference type="RefSeq" id="WP_323261451.1">
    <property type="nucleotide sequence ID" value="NZ_JAYGIE010000040.1"/>
</dbReference>
<reference evidence="2 3" key="1">
    <citation type="submission" date="2023-12" db="EMBL/GenBank/DDBJ databases">
        <title>Baltic Sea Cyanobacteria.</title>
        <authorList>
            <person name="Delbaje E."/>
            <person name="Fewer D.P."/>
            <person name="Shishido T.K."/>
        </authorList>
    </citation>
    <scope>NUCLEOTIDE SEQUENCE [LARGE SCALE GENOMIC DNA]</scope>
    <source>
        <strain evidence="2 3">UHCC 0370</strain>
    </source>
</reference>
<keyword evidence="3" id="KW-1185">Reference proteome</keyword>
<name>A0ABU5THV1_9CYAN</name>
<gene>
    <name evidence="2" type="ORF">VB774_09430</name>
</gene>
<dbReference type="SUPFAM" id="SSF52540">
    <property type="entry name" value="P-loop containing nucleoside triphosphate hydrolases"/>
    <property type="match status" value="1"/>
</dbReference>
<protein>
    <submittedName>
        <fullName evidence="2">AAA family ATPase</fullName>
    </submittedName>
</protein>
<comment type="caution">
    <text evidence="2">The sequence shown here is derived from an EMBL/GenBank/DDBJ whole genome shotgun (WGS) entry which is preliminary data.</text>
</comment>
<dbReference type="InterPro" id="IPR027417">
    <property type="entry name" value="P-loop_NTPase"/>
</dbReference>
<dbReference type="PANTHER" id="PTHR13696:SF52">
    <property type="entry name" value="PARA FAMILY PROTEIN CT_582"/>
    <property type="match status" value="1"/>
</dbReference>
<evidence type="ECO:0000313" key="3">
    <source>
        <dbReference type="Proteomes" id="UP001301388"/>
    </source>
</evidence>
<dbReference type="Gene3D" id="3.40.50.300">
    <property type="entry name" value="P-loop containing nucleotide triphosphate hydrolases"/>
    <property type="match status" value="1"/>
</dbReference>
<dbReference type="Proteomes" id="UP001301388">
    <property type="component" value="Unassembled WGS sequence"/>
</dbReference>
<dbReference type="InterPro" id="IPR025669">
    <property type="entry name" value="AAA_dom"/>
</dbReference>
<dbReference type="Pfam" id="PF13614">
    <property type="entry name" value="AAA_31"/>
    <property type="match status" value="1"/>
</dbReference>
<feature type="domain" description="AAA" evidence="1">
    <location>
        <begin position="2"/>
        <end position="184"/>
    </location>
</feature>